<proteinExistence type="predicted"/>
<evidence type="ECO:0000313" key="4">
    <source>
        <dbReference type="Proteomes" id="UP000321555"/>
    </source>
</evidence>
<name>A0A5B8YZA6_CYTDA</name>
<dbReference type="InterPro" id="IPR009492">
    <property type="entry name" value="TniQ"/>
</dbReference>
<feature type="domain" description="TniQ" evidence="2">
    <location>
        <begin position="19"/>
        <end position="154"/>
    </location>
</feature>
<accession>A0A5B8YZA6</accession>
<keyword evidence="1" id="KW-0175">Coiled coil</keyword>
<evidence type="ECO:0000313" key="3">
    <source>
        <dbReference type="EMBL" id="QED46012.1"/>
    </source>
</evidence>
<protein>
    <recommendedName>
        <fullName evidence="2">TniQ domain-containing protein</fullName>
    </recommendedName>
</protein>
<feature type="coiled-coil region" evidence="1">
    <location>
        <begin position="540"/>
        <end position="567"/>
    </location>
</feature>
<reference evidence="4" key="1">
    <citation type="submission" date="2019-08" db="EMBL/GenBank/DDBJ databases">
        <authorList>
            <person name="Zheng X."/>
        </authorList>
    </citation>
    <scope>NUCLEOTIDE SEQUENCE [LARGE SCALE GENOMIC DNA]</scope>
    <source>
        <strain evidence="4">FJAT-25496</strain>
    </source>
</reference>
<gene>
    <name evidence="3" type="ORF">FSZ17_01100</name>
</gene>
<dbReference type="OrthoDB" id="2569037at2"/>
<dbReference type="KEGG" id="bda:FSZ17_01100"/>
<sequence>MCNKLIRKGVGTVTERFTIRPVLGAEESLTGYLLRVCSKNFVDIPTIWRICQNDSIYKVDMNFSFNFDIYPEDIVKVDKLTRMCKLPLEKMQYHTFKSILQNYYGIGSSGKKLIGKEIEKKNRKYCSMCLKENGQFNILWQVKEITMCDKHFTSLTDSCTKCSSKQKYLHNNLIYYKCSDCNALLTNQIQSVISDATIQTQLRIYEDWRSLFRIPRNLLSRKKGLILNHRKLALILLYLTHPSPKISSRNHNNNNISPSQMRKFVKLVKGDIDETISLRNCLSIIRKVNITFKQLSEVKVPLSYVRKILKSNKKEIGDCLTPWCKYQGTKEKLKLISEHAKGKSILGKNLYSRISVCTECWMKFGFCKKEKKWECLHGDVDIINGLITLFNKGYPKAVISRKSGLSYYTLEYYLGYLTYNNLLSKNAMEKFIDYLNSHENELIQSFKLLRNFERNRETLAQKAKELFGWKNEEVFTAYWHSKVQEYIIFQSNERNVRLENKELLEAKTKEVLDNLKSVDAEVSMEEVASYVQINPRTLNYHNINKAIQEHNDEKRKALSNIEENEIKKSIKVFVGLKGKSQEQIFVKQIYKHIGKTPKYIRNHYPMIYKYISKVAKESKEKQRVFKSQKLKEVIIYLYTNNLEVNFENIALYMNVSVWYISSYRGVFKGIGELIRTTIDELESE</sequence>
<evidence type="ECO:0000259" key="2">
    <source>
        <dbReference type="Pfam" id="PF06527"/>
    </source>
</evidence>
<dbReference type="Pfam" id="PF06527">
    <property type="entry name" value="TniQ"/>
    <property type="match status" value="1"/>
</dbReference>
<dbReference type="EMBL" id="CP042593">
    <property type="protein sequence ID" value="QED46012.1"/>
    <property type="molecule type" value="Genomic_DNA"/>
</dbReference>
<evidence type="ECO:0000256" key="1">
    <source>
        <dbReference type="SAM" id="Coils"/>
    </source>
</evidence>
<dbReference type="Proteomes" id="UP000321555">
    <property type="component" value="Chromosome"/>
</dbReference>
<dbReference type="STRING" id="1742359.GCA_001439625_01030"/>
<organism evidence="3 4">
    <name type="scientific">Cytobacillus dafuensis</name>
    <name type="common">Bacillus dafuensis</name>
    <dbReference type="NCBI Taxonomy" id="1742359"/>
    <lineage>
        <taxon>Bacteria</taxon>
        <taxon>Bacillati</taxon>
        <taxon>Bacillota</taxon>
        <taxon>Bacilli</taxon>
        <taxon>Bacillales</taxon>
        <taxon>Bacillaceae</taxon>
        <taxon>Cytobacillus</taxon>
    </lineage>
</organism>
<keyword evidence="4" id="KW-1185">Reference proteome</keyword>
<dbReference type="AlphaFoldDB" id="A0A5B8YZA6"/>